<feature type="region of interest" description="Disordered" evidence="1">
    <location>
        <begin position="27"/>
        <end position="72"/>
    </location>
</feature>
<evidence type="ECO:0000256" key="1">
    <source>
        <dbReference type="SAM" id="MobiDB-lite"/>
    </source>
</evidence>
<keyword evidence="3" id="KW-1185">Reference proteome</keyword>
<dbReference type="AlphaFoldDB" id="A0A1E5UXD1"/>
<gene>
    <name evidence="2" type="ORF">BAE44_0021471</name>
</gene>
<feature type="non-terminal residue" evidence="2">
    <location>
        <position position="1"/>
    </location>
</feature>
<organism evidence="2 3">
    <name type="scientific">Dichanthelium oligosanthes</name>
    <dbReference type="NCBI Taxonomy" id="888268"/>
    <lineage>
        <taxon>Eukaryota</taxon>
        <taxon>Viridiplantae</taxon>
        <taxon>Streptophyta</taxon>
        <taxon>Embryophyta</taxon>
        <taxon>Tracheophyta</taxon>
        <taxon>Spermatophyta</taxon>
        <taxon>Magnoliopsida</taxon>
        <taxon>Liliopsida</taxon>
        <taxon>Poales</taxon>
        <taxon>Poaceae</taxon>
        <taxon>PACMAD clade</taxon>
        <taxon>Panicoideae</taxon>
        <taxon>Panicodae</taxon>
        <taxon>Paniceae</taxon>
        <taxon>Dichantheliinae</taxon>
        <taxon>Dichanthelium</taxon>
    </lineage>
</organism>
<protein>
    <submittedName>
        <fullName evidence="2">Uncharacterized protein</fullName>
    </submittedName>
</protein>
<reference evidence="2 3" key="1">
    <citation type="submission" date="2016-09" db="EMBL/GenBank/DDBJ databases">
        <title>The draft genome of Dichanthelium oligosanthes: A C3 panicoid grass species.</title>
        <authorList>
            <person name="Studer A.J."/>
            <person name="Schnable J.C."/>
            <person name="Brutnell T.P."/>
        </authorList>
    </citation>
    <scope>NUCLEOTIDE SEQUENCE [LARGE SCALE GENOMIC DNA]</scope>
    <source>
        <strain evidence="3">cv. Kellogg 1175</strain>
        <tissue evidence="2">Leaf</tissue>
    </source>
</reference>
<accession>A0A1E5UXD1</accession>
<dbReference type="EMBL" id="LWDX02059799">
    <property type="protein sequence ID" value="OEL17507.1"/>
    <property type="molecule type" value="Genomic_DNA"/>
</dbReference>
<dbReference type="Proteomes" id="UP000095767">
    <property type="component" value="Unassembled WGS sequence"/>
</dbReference>
<evidence type="ECO:0000313" key="2">
    <source>
        <dbReference type="EMBL" id="OEL17507.1"/>
    </source>
</evidence>
<name>A0A1E5UXD1_9POAL</name>
<comment type="caution">
    <text evidence="2">The sequence shown here is derived from an EMBL/GenBank/DDBJ whole genome shotgun (WGS) entry which is preliminary data.</text>
</comment>
<proteinExistence type="predicted"/>
<sequence>LDPQEVEEESRLTVADIMAHIQSLQGCHPTQAQGGGNGGQNSTELANSGEHSRENNDTATDMVSDIAANEYY</sequence>
<evidence type="ECO:0000313" key="3">
    <source>
        <dbReference type="Proteomes" id="UP000095767"/>
    </source>
</evidence>